<dbReference type="AlphaFoldDB" id="A0A6C0AHI0"/>
<reference evidence="2" key="1">
    <citation type="journal article" date="2020" name="Nature">
        <title>Giant virus diversity and host interactions through global metagenomics.</title>
        <authorList>
            <person name="Schulz F."/>
            <person name="Roux S."/>
            <person name="Paez-Espino D."/>
            <person name="Jungbluth S."/>
            <person name="Walsh D.A."/>
            <person name="Denef V.J."/>
            <person name="McMahon K.D."/>
            <person name="Konstantinidis K.T."/>
            <person name="Eloe-Fadrosh E.A."/>
            <person name="Kyrpides N.C."/>
            <person name="Woyke T."/>
        </authorList>
    </citation>
    <scope>NUCLEOTIDE SEQUENCE</scope>
    <source>
        <strain evidence="2">GVMAG-S-1035118-87</strain>
    </source>
</reference>
<evidence type="ECO:0000256" key="1">
    <source>
        <dbReference type="SAM" id="MobiDB-lite"/>
    </source>
</evidence>
<feature type="compositionally biased region" description="Basic residues" evidence="1">
    <location>
        <begin position="238"/>
        <end position="250"/>
    </location>
</feature>
<protein>
    <recommendedName>
        <fullName evidence="3">Endonuclease/exonuclease/phosphatase domain-containing protein</fullName>
    </recommendedName>
</protein>
<name>A0A6C0AHI0_9ZZZZ</name>
<evidence type="ECO:0008006" key="3">
    <source>
        <dbReference type="Google" id="ProtNLM"/>
    </source>
</evidence>
<organism evidence="2">
    <name type="scientific">viral metagenome</name>
    <dbReference type="NCBI Taxonomy" id="1070528"/>
    <lineage>
        <taxon>unclassified sequences</taxon>
        <taxon>metagenomes</taxon>
        <taxon>organismal metagenomes</taxon>
    </lineage>
</organism>
<dbReference type="EMBL" id="MN740625">
    <property type="protein sequence ID" value="QHS78913.1"/>
    <property type="molecule type" value="Genomic_DNA"/>
</dbReference>
<accession>A0A6C0AHI0</accession>
<feature type="region of interest" description="Disordered" evidence="1">
    <location>
        <begin position="226"/>
        <end position="250"/>
    </location>
</feature>
<dbReference type="InterPro" id="IPR036691">
    <property type="entry name" value="Endo/exonu/phosph_ase_sf"/>
</dbReference>
<sequence>MSMLTKRCCSTNTQFPSRMYGCESMMHSMASYVGTPKILDYAYTQGIPDNEIGKSHVHDMQTTDHNPISIEVYGLIVVSWNIEGMCTRSKRETAVKENIKYLQSLFDKPVIFLFQEIFLQDEVNDENAEDRMKRLLPGYTFITDGYTGCIAIPPVVKHSNVRYIERPDKKGKKCTVVTVTYKDKTFNLANIHLKSIVLYPITGKSLQRKEMQNILANTPDNTLYMGDFNTTSPEKLLGGKRTKRRRMKRK</sequence>
<dbReference type="Gene3D" id="3.60.10.10">
    <property type="entry name" value="Endonuclease/exonuclease/phosphatase"/>
    <property type="match status" value="1"/>
</dbReference>
<dbReference type="SUPFAM" id="SSF56219">
    <property type="entry name" value="DNase I-like"/>
    <property type="match status" value="1"/>
</dbReference>
<evidence type="ECO:0000313" key="2">
    <source>
        <dbReference type="EMBL" id="QHS78913.1"/>
    </source>
</evidence>
<proteinExistence type="predicted"/>